<organism evidence="2 3">
    <name type="scientific">Candidatus Parvarchaeum acidiphilum ARMAN-4</name>
    <dbReference type="NCBI Taxonomy" id="662760"/>
    <lineage>
        <taxon>Archaea</taxon>
        <taxon>Candidatus Parvarchaeota</taxon>
        <taxon>Candidatus Parvarchaeum</taxon>
    </lineage>
</organism>
<dbReference type="EMBL" id="GG730050">
    <property type="protein sequence ID" value="EEZ92720.1"/>
    <property type="molecule type" value="Genomic_DNA"/>
</dbReference>
<sequence length="124" mass="12951">MATKSEQLKSVLQRLSTVGGIKASAVISSNGLPMVSLMPEDVDPNTFAAMLASMVGSAETAIKSLGAKNTLERVVAESKDIRVVAVQAGEDAILTIMIDPNTNYGLILLESSKASTEIAGIMKQ</sequence>
<dbReference type="AlphaFoldDB" id="D2EFY0"/>
<name>D2EFY0_PARA4</name>
<feature type="domain" description="Roadblock/LAMTOR2" evidence="1">
    <location>
        <begin position="8"/>
        <end position="98"/>
    </location>
</feature>
<reference evidence="2 3" key="1">
    <citation type="journal article" date="2010" name="Proc. Natl. Acad. Sci. U.S.A.">
        <title>Enigmatic, ultrasmall, uncultivated Archaea.</title>
        <authorList>
            <person name="Baker B.J."/>
            <person name="Comolli L.R."/>
            <person name="Dick G.J."/>
            <person name="Hauser L.J."/>
            <person name="Hyatt D."/>
            <person name="Dill B.D."/>
            <person name="Land M.L."/>
            <person name="Verberkmoes N.C."/>
            <person name="Hettich R.L."/>
            <person name="Banfield J.F."/>
        </authorList>
    </citation>
    <scope>NUCLEOTIDE SEQUENCE [LARGE SCALE GENOMIC DNA]</scope>
</reference>
<accession>D2EFY0</accession>
<evidence type="ECO:0000259" key="1">
    <source>
        <dbReference type="SMART" id="SM00960"/>
    </source>
</evidence>
<evidence type="ECO:0000313" key="3">
    <source>
        <dbReference type="Proteomes" id="UP000009375"/>
    </source>
</evidence>
<dbReference type="Proteomes" id="UP000009375">
    <property type="component" value="Unassembled WGS sequence"/>
</dbReference>
<proteinExistence type="predicted"/>
<dbReference type="InterPro" id="IPR004942">
    <property type="entry name" value="Roadblock/LAMTOR2_dom"/>
</dbReference>
<gene>
    <name evidence="2" type="ORF">BJBARM4_0661</name>
</gene>
<dbReference type="SMART" id="SM00960">
    <property type="entry name" value="Robl_LC7"/>
    <property type="match status" value="1"/>
</dbReference>
<evidence type="ECO:0000313" key="2">
    <source>
        <dbReference type="EMBL" id="EEZ92720.1"/>
    </source>
</evidence>
<dbReference type="Pfam" id="PF03259">
    <property type="entry name" value="Robl_LC7"/>
    <property type="match status" value="1"/>
</dbReference>
<dbReference type="SUPFAM" id="SSF103196">
    <property type="entry name" value="Roadblock/LC7 domain"/>
    <property type="match status" value="1"/>
</dbReference>
<protein>
    <submittedName>
        <fullName evidence="2">Roadblock/LC7 family protein</fullName>
    </submittedName>
</protein>
<dbReference type="Gene3D" id="3.30.450.30">
    <property type="entry name" value="Dynein light chain 2a, cytoplasmic"/>
    <property type="match status" value="1"/>
</dbReference>